<dbReference type="AlphaFoldDB" id="A0A240EH19"/>
<sequence>MQLLIYKGIAHGEGSVFNADTGSLKGALPLAHGVAQGGFHELRGGSFKQGFISGVIGKLGGSVVHKNIDDPIGQMAGMVAVSGIAAAASGANSRDAVMRSAVSVITIYLYNDIQVEKYSSRSQMVKRDDGIWQHRENAALKAAGLSPDTSYGCNSFSECLRGIRHSCWQRWQ</sequence>
<evidence type="ECO:0008006" key="3">
    <source>
        <dbReference type="Google" id="ProtNLM"/>
    </source>
</evidence>
<gene>
    <name evidence="1" type="ORF">VTH8203_01577</name>
</gene>
<dbReference type="RefSeq" id="WP_096993175.1">
    <property type="nucleotide sequence ID" value="NZ_JBHSII010000011.1"/>
</dbReference>
<protein>
    <recommendedName>
        <fullName evidence="3">DUF637 domain-containing protein</fullName>
    </recommendedName>
</protein>
<accession>A0A240EH19</accession>
<proteinExistence type="predicted"/>
<organism evidence="1 2">
    <name type="scientific">Vibrio thalassae</name>
    <dbReference type="NCBI Taxonomy" id="1243014"/>
    <lineage>
        <taxon>Bacteria</taxon>
        <taxon>Pseudomonadati</taxon>
        <taxon>Pseudomonadota</taxon>
        <taxon>Gammaproteobacteria</taxon>
        <taxon>Vibrionales</taxon>
        <taxon>Vibrionaceae</taxon>
        <taxon>Vibrio</taxon>
    </lineage>
</organism>
<reference evidence="2" key="1">
    <citation type="submission" date="2016-06" db="EMBL/GenBank/DDBJ databases">
        <authorList>
            <person name="Rodrigo-Torres L."/>
            <person name="Arahal R.D."/>
            <person name="Lucena T."/>
        </authorList>
    </citation>
    <scope>NUCLEOTIDE SEQUENCE [LARGE SCALE GENOMIC DNA]</scope>
    <source>
        <strain evidence="2">CECT8203</strain>
    </source>
</reference>
<dbReference type="Proteomes" id="UP000219336">
    <property type="component" value="Unassembled WGS sequence"/>
</dbReference>
<name>A0A240EH19_9VIBR</name>
<evidence type="ECO:0000313" key="2">
    <source>
        <dbReference type="Proteomes" id="UP000219336"/>
    </source>
</evidence>
<dbReference type="EMBL" id="OANU01000018">
    <property type="protein sequence ID" value="SNX47962.1"/>
    <property type="molecule type" value="Genomic_DNA"/>
</dbReference>
<keyword evidence="2" id="KW-1185">Reference proteome</keyword>
<evidence type="ECO:0000313" key="1">
    <source>
        <dbReference type="EMBL" id="SNX47962.1"/>
    </source>
</evidence>